<protein>
    <submittedName>
        <fullName evidence="1">Uncharacterized protein</fullName>
    </submittedName>
</protein>
<reference evidence="1" key="2">
    <citation type="journal article" date="2015" name="Data Brief">
        <title>Shoot transcriptome of the giant reed, Arundo donax.</title>
        <authorList>
            <person name="Barrero R.A."/>
            <person name="Guerrero F.D."/>
            <person name="Moolhuijzen P."/>
            <person name="Goolsby J.A."/>
            <person name="Tidwell J."/>
            <person name="Bellgard S.E."/>
            <person name="Bellgard M.I."/>
        </authorList>
    </citation>
    <scope>NUCLEOTIDE SEQUENCE</scope>
    <source>
        <tissue evidence="1">Shoot tissue taken approximately 20 cm above the soil surface</tissue>
    </source>
</reference>
<accession>A0A0A9A538</accession>
<evidence type="ECO:0000313" key="1">
    <source>
        <dbReference type="EMBL" id="JAD42122.1"/>
    </source>
</evidence>
<sequence length="77" mass="8731">MEKYRQLILWLSNKIYNAPMCSSHMTVSTDPSSDEIIHYVRCNTFGTKLHIAHGDRISINHAAVFPGINRAELLSSE</sequence>
<dbReference type="EMBL" id="GBRH01255773">
    <property type="protein sequence ID" value="JAD42122.1"/>
    <property type="molecule type" value="Transcribed_RNA"/>
</dbReference>
<organism evidence="1">
    <name type="scientific">Arundo donax</name>
    <name type="common">Giant reed</name>
    <name type="synonym">Donax arundinaceus</name>
    <dbReference type="NCBI Taxonomy" id="35708"/>
    <lineage>
        <taxon>Eukaryota</taxon>
        <taxon>Viridiplantae</taxon>
        <taxon>Streptophyta</taxon>
        <taxon>Embryophyta</taxon>
        <taxon>Tracheophyta</taxon>
        <taxon>Spermatophyta</taxon>
        <taxon>Magnoliopsida</taxon>
        <taxon>Liliopsida</taxon>
        <taxon>Poales</taxon>
        <taxon>Poaceae</taxon>
        <taxon>PACMAD clade</taxon>
        <taxon>Arundinoideae</taxon>
        <taxon>Arundineae</taxon>
        <taxon>Arundo</taxon>
    </lineage>
</organism>
<name>A0A0A9A538_ARUDO</name>
<dbReference type="AlphaFoldDB" id="A0A0A9A538"/>
<reference evidence="1" key="1">
    <citation type="submission" date="2014-09" db="EMBL/GenBank/DDBJ databases">
        <authorList>
            <person name="Magalhaes I.L.F."/>
            <person name="Oliveira U."/>
            <person name="Santos F.R."/>
            <person name="Vidigal T.H.D.A."/>
            <person name="Brescovit A.D."/>
            <person name="Santos A.J."/>
        </authorList>
    </citation>
    <scope>NUCLEOTIDE SEQUENCE</scope>
    <source>
        <tissue evidence="1">Shoot tissue taken approximately 20 cm above the soil surface</tissue>
    </source>
</reference>
<proteinExistence type="predicted"/>